<comment type="caution">
    <text evidence="1">The sequence shown here is derived from an EMBL/GenBank/DDBJ whole genome shotgun (WGS) entry which is preliminary data.</text>
</comment>
<evidence type="ECO:0000313" key="2">
    <source>
        <dbReference type="Proteomes" id="UP000789860"/>
    </source>
</evidence>
<evidence type="ECO:0000313" key="1">
    <source>
        <dbReference type="EMBL" id="CAG8480571.1"/>
    </source>
</evidence>
<dbReference type="EMBL" id="CAJVPM010002138">
    <property type="protein sequence ID" value="CAG8480571.1"/>
    <property type="molecule type" value="Genomic_DNA"/>
</dbReference>
<accession>A0ACA9KLK8</accession>
<dbReference type="Proteomes" id="UP000789860">
    <property type="component" value="Unassembled WGS sequence"/>
</dbReference>
<protein>
    <submittedName>
        <fullName evidence="1">4181_t:CDS:1</fullName>
    </submittedName>
</protein>
<keyword evidence="2" id="KW-1185">Reference proteome</keyword>
<proteinExistence type="predicted"/>
<name>A0ACA9KLK8_9GLOM</name>
<organism evidence="1 2">
    <name type="scientific">Scutellospora calospora</name>
    <dbReference type="NCBI Taxonomy" id="85575"/>
    <lineage>
        <taxon>Eukaryota</taxon>
        <taxon>Fungi</taxon>
        <taxon>Fungi incertae sedis</taxon>
        <taxon>Mucoromycota</taxon>
        <taxon>Glomeromycotina</taxon>
        <taxon>Glomeromycetes</taxon>
        <taxon>Diversisporales</taxon>
        <taxon>Gigasporaceae</taxon>
        <taxon>Scutellospora</taxon>
    </lineage>
</organism>
<reference evidence="1" key="1">
    <citation type="submission" date="2021-06" db="EMBL/GenBank/DDBJ databases">
        <authorList>
            <person name="Kallberg Y."/>
            <person name="Tangrot J."/>
            <person name="Rosling A."/>
        </authorList>
    </citation>
    <scope>NUCLEOTIDE SEQUENCE</scope>
    <source>
        <strain evidence="1">AU212A</strain>
    </source>
</reference>
<gene>
    <name evidence="1" type="ORF">SCALOS_LOCUS2403</name>
</gene>
<sequence>MSINNVSTESAHYSLVIYESKDAFSVTKNILSVTKDIHPIAKDISSSRIKPFCLSLLTKKLLLYINVSKSKPTLGGHQFLYINNKPIQESKDQELKENKDTNMAVKYYYINAEYITIN</sequence>